<dbReference type="AlphaFoldDB" id="M7NH96"/>
<protein>
    <submittedName>
        <fullName evidence="2">Nuclease-related domain protein</fullName>
    </submittedName>
</protein>
<organism evidence="2 3">
    <name type="scientific">Bhargavaea cecembensis DSE10</name>
    <dbReference type="NCBI Taxonomy" id="1235279"/>
    <lineage>
        <taxon>Bacteria</taxon>
        <taxon>Bacillati</taxon>
        <taxon>Bacillota</taxon>
        <taxon>Bacilli</taxon>
        <taxon>Bacillales</taxon>
        <taxon>Caryophanaceae</taxon>
        <taxon>Bhargavaea</taxon>
    </lineage>
</organism>
<name>M7NH96_9BACL</name>
<dbReference type="InterPro" id="IPR011528">
    <property type="entry name" value="NERD"/>
</dbReference>
<dbReference type="STRING" id="1235279.C772_01456"/>
<evidence type="ECO:0000313" key="2">
    <source>
        <dbReference type="EMBL" id="EMR06561.1"/>
    </source>
</evidence>
<dbReference type="eggNOG" id="ENOG5033KTR">
    <property type="taxonomic scope" value="Bacteria"/>
</dbReference>
<dbReference type="OrthoDB" id="2734037at2"/>
<dbReference type="Proteomes" id="UP000011919">
    <property type="component" value="Unassembled WGS sequence"/>
</dbReference>
<dbReference type="EMBL" id="AOFT01000006">
    <property type="protein sequence ID" value="EMR06561.1"/>
    <property type="molecule type" value="Genomic_DNA"/>
</dbReference>
<gene>
    <name evidence="2" type="ORF">C772_01456</name>
</gene>
<dbReference type="RefSeq" id="WP_008298664.1">
    <property type="nucleotide sequence ID" value="NZ_AOFT01000006.1"/>
</dbReference>
<sequence>MEVRRQYPVYLYALERALARLKPDDPAIRQVKDEIYRQEAGYSGELASDQYVQRTRLPGSVRVLTDLQIELGEGESVQIDTLILTPRGAWIIESKRYRGMLRYCHSPKRIERVDDDGLAIAFPCPILQLETQIRAMEGWLESRGIELPVNGTVAFASHNVWEGLPDAAPIIPVREIPFYLENEFRIKPDCLDAQQFNQLVRLLEREGLHKEWTPICKRFGINPNHLKRGFLCPDCDAVLARATERTVHCTGCGHEGLRDYWQLILDWFLLIHPTINNAQLRTFARLTGKQSANRILRMYELDKGGASTRTVYSLNPYRDLDAMYEVSLY</sequence>
<dbReference type="PROSITE" id="PS50965">
    <property type="entry name" value="NERD"/>
    <property type="match status" value="1"/>
</dbReference>
<reference evidence="2 3" key="1">
    <citation type="journal article" date="2013" name="Genome Announc.">
        <title>Draft Genome Sequence of Bhargavaea cecembensis Strain DSE10T, Isolated from a Deep-Sea Sediment Sample Collected at a Depth of 5,904 m from the Chagos-Laccadive Ridge System in the Indian Ocean.</title>
        <authorList>
            <person name="Shivaji S."/>
            <person name="Ara S."/>
            <person name="Begum Z."/>
            <person name="Ruth M."/>
            <person name="Singh A."/>
            <person name="Kumar Pinnaka A."/>
        </authorList>
    </citation>
    <scope>NUCLEOTIDE SEQUENCE [LARGE SCALE GENOMIC DNA]</scope>
    <source>
        <strain evidence="2 3">DSE10</strain>
    </source>
</reference>
<evidence type="ECO:0000313" key="3">
    <source>
        <dbReference type="Proteomes" id="UP000011919"/>
    </source>
</evidence>
<keyword evidence="3" id="KW-1185">Reference proteome</keyword>
<evidence type="ECO:0000259" key="1">
    <source>
        <dbReference type="PROSITE" id="PS50965"/>
    </source>
</evidence>
<accession>M7NH96</accession>
<dbReference type="InterPro" id="IPR013087">
    <property type="entry name" value="Znf_C2H2_type"/>
</dbReference>
<comment type="caution">
    <text evidence="2">The sequence shown here is derived from an EMBL/GenBank/DDBJ whole genome shotgun (WGS) entry which is preliminary data.</text>
</comment>
<feature type="domain" description="NERD" evidence="1">
    <location>
        <begin position="40"/>
        <end position="159"/>
    </location>
</feature>
<proteinExistence type="predicted"/>
<dbReference type="Pfam" id="PF08378">
    <property type="entry name" value="NERD"/>
    <property type="match status" value="1"/>
</dbReference>
<dbReference type="PROSITE" id="PS00028">
    <property type="entry name" value="ZINC_FINGER_C2H2_1"/>
    <property type="match status" value="1"/>
</dbReference>